<dbReference type="InterPro" id="IPR011989">
    <property type="entry name" value="ARM-like"/>
</dbReference>
<dbReference type="InterPro" id="IPR012535">
    <property type="entry name" value="Cell_div_Cdc14"/>
</dbReference>
<proteinExistence type="predicted"/>
<name>U4LLY2_PYROM</name>
<dbReference type="PANTHER" id="PTHR34065">
    <property type="entry name" value="CELL DIVISION CONTROL PROTEIN 14"/>
    <property type="match status" value="1"/>
</dbReference>
<sequence>MEQLLSTSFDLLSSYDTLHIRKGLRYLEGFLAKMCLQAPPVPARNGARRDGGLSTTAGVHTRPKDAAFREFMRLQNGFEWNVTIRLISCLERLLGKENSMCTPKTCIPKMKLTPTDNQNNVLILSALELIQGMLLLHPSSRKLFAREIHMNVMLDLLDAGNSSAVQSATLLTLVCALIDHPANTRVFEALDGLATVTTLFKRRDTPREVKLKILEFLYFYLMPETPTTSSTPAVPSTPLKGRSFLNKREYRTDRSTEEKQRMLGEYINNVERLVADLRESQPFGM</sequence>
<dbReference type="STRING" id="1076935.U4LLY2"/>
<dbReference type="AlphaFoldDB" id="U4LLY2"/>
<keyword evidence="1" id="KW-0132">Cell division</keyword>
<gene>
    <name evidence="1" type="ORF">PCON_13803</name>
</gene>
<dbReference type="eggNOG" id="ENOG502S6JC">
    <property type="taxonomic scope" value="Eukaryota"/>
</dbReference>
<dbReference type="SUPFAM" id="SSF48371">
    <property type="entry name" value="ARM repeat"/>
    <property type="match status" value="1"/>
</dbReference>
<dbReference type="EMBL" id="HF935934">
    <property type="protein sequence ID" value="CCX32948.1"/>
    <property type="molecule type" value="Genomic_DNA"/>
</dbReference>
<keyword evidence="2" id="KW-1185">Reference proteome</keyword>
<protein>
    <submittedName>
        <fullName evidence="1">Similar to Cell division control protein 14 acc. no. P36589</fullName>
    </submittedName>
</protein>
<dbReference type="PANTHER" id="PTHR34065:SF1">
    <property type="entry name" value="CELL DIVISION CONTROL PROTEIN 14"/>
    <property type="match status" value="1"/>
</dbReference>
<dbReference type="Gene3D" id="1.25.10.10">
    <property type="entry name" value="Leucine-rich Repeat Variant"/>
    <property type="match status" value="1"/>
</dbReference>
<dbReference type="Pfam" id="PF08045">
    <property type="entry name" value="CDC14"/>
    <property type="match status" value="1"/>
</dbReference>
<reference evidence="1 2" key="1">
    <citation type="journal article" date="2013" name="PLoS Genet.">
        <title>The genome and development-dependent transcriptomes of Pyronema confluens: a window into fungal evolution.</title>
        <authorList>
            <person name="Traeger S."/>
            <person name="Altegoer F."/>
            <person name="Freitag M."/>
            <person name="Gabaldon T."/>
            <person name="Kempken F."/>
            <person name="Kumar A."/>
            <person name="Marcet-Houben M."/>
            <person name="Poggeler S."/>
            <person name="Stajich J.E."/>
            <person name="Nowrousian M."/>
        </authorList>
    </citation>
    <scope>NUCLEOTIDE SEQUENCE [LARGE SCALE GENOMIC DNA]</scope>
    <source>
        <strain evidence="2">CBS 100304</strain>
        <tissue evidence="1">Vegetative mycelium</tissue>
    </source>
</reference>
<accession>U4LLY2</accession>
<evidence type="ECO:0000313" key="1">
    <source>
        <dbReference type="EMBL" id="CCX32948.1"/>
    </source>
</evidence>
<dbReference type="OrthoDB" id="5357220at2759"/>
<dbReference type="OMA" id="YMNILLD"/>
<dbReference type="InterPro" id="IPR016024">
    <property type="entry name" value="ARM-type_fold"/>
</dbReference>
<organism evidence="1 2">
    <name type="scientific">Pyronema omphalodes (strain CBS 100304)</name>
    <name type="common">Pyronema confluens</name>
    <dbReference type="NCBI Taxonomy" id="1076935"/>
    <lineage>
        <taxon>Eukaryota</taxon>
        <taxon>Fungi</taxon>
        <taxon>Dikarya</taxon>
        <taxon>Ascomycota</taxon>
        <taxon>Pezizomycotina</taxon>
        <taxon>Pezizomycetes</taxon>
        <taxon>Pezizales</taxon>
        <taxon>Pyronemataceae</taxon>
        <taxon>Pyronema</taxon>
    </lineage>
</organism>
<dbReference type="Proteomes" id="UP000018144">
    <property type="component" value="Unassembled WGS sequence"/>
</dbReference>
<evidence type="ECO:0000313" key="2">
    <source>
        <dbReference type="Proteomes" id="UP000018144"/>
    </source>
</evidence>
<dbReference type="GO" id="GO:0051301">
    <property type="term" value="P:cell division"/>
    <property type="evidence" value="ECO:0007669"/>
    <property type="project" value="UniProtKB-KW"/>
</dbReference>
<keyword evidence="1" id="KW-0131">Cell cycle</keyword>